<organism evidence="7 8">
    <name type="scientific">Ectocarpus siliculosus</name>
    <name type="common">Brown alga</name>
    <name type="synonym">Conferva siliculosa</name>
    <dbReference type="NCBI Taxonomy" id="2880"/>
    <lineage>
        <taxon>Eukaryota</taxon>
        <taxon>Sar</taxon>
        <taxon>Stramenopiles</taxon>
        <taxon>Ochrophyta</taxon>
        <taxon>PX clade</taxon>
        <taxon>Phaeophyceae</taxon>
        <taxon>Ectocarpales</taxon>
        <taxon>Ectocarpaceae</taxon>
        <taxon>Ectocarpus</taxon>
    </lineage>
</organism>
<gene>
    <name evidence="7" type="ORF">Esi_0006_0194</name>
</gene>
<sequence>MGNRGKGLSKGKGGKNGKGKKGKKGGGGGASKWGDEGAGREDEQQGQPVKKKRRLTQEAQDRQRRMKIMELNRTKDREQRQRLSQSNTTDPAEVLVTKPKKRKRKKRPRGDKPPAAAAGRHVLYYSSSDDDNVAGGKEEEEEEEAKGGFDAGLASYKKLLSALEAGGSGEDKDLAAAVVARRMQREGRDNSYGSSSSSGSDSGEGEEDGKEEEEADDDDSDNSGQEGEGVDGEGNDTKEHGDTGEENLNGGTPNRSSTHDVNVESDIGDDSSDDDAGAAGEGGRAAGRSRDEFCRHFVSTSVFPPEKAAELSSNRGRPSFKPLSSSAARSKWDAAGLSAAASRKAAKQEENDGDVVVPPPLPKGASVSAELGVLPSLERGWEACNDGAPASKLQSLLLPSLTGYRDMLYCGWRDEEAEEIRRCYALHALNHALTSRRRVVRHTARLRKAAEEARVAEALARAAKKETSSGAGDDAEQDSNGGGTGGQDQSRKKRGGGKGSETLTVGSNSGSSSSTGNGAASGGGAAAAVISKKATVDSESDDWQRDQGFTRPKVLILLPFRGLAHEVVETMIELLGPKTVTVNKDRFDEEYGPDGHDDGEGDIEGAEADGTKRGNARAERAKAVLERKPGDWKALLGEGRNVDDMFTLGISLSPGGGKGKPGEGRGVGVRLYCDFYNSDIIIASPVALHRASVPGDGGEGDGSGGVDSDFLSSVEVCILDRADVFLMQNWSYVPDIAEVLNSRPTGERASRADFSRVRPLFLHEQGRLFRQTLVFSAFQDPNLNAFASRHLRNHDGVVKVSRPSGDGHICEVALQAKQVFQRVPCNSLVTQDDSRFDYFVGTVLPQVLRAKQTHTAVFIPSYFDYVRVRNHLMKNKASVVNVHEYSRGSEVARSRARFFRGDRDLLLYTGRAHFFNRYCIRGIHHLIFYSLPECPQFYPEMVNLLEEAESVTAVTCLSLFTRFERLSLERIVGEERAGHMLASAKNTFLFC</sequence>
<feature type="region of interest" description="Disordered" evidence="4">
    <location>
        <begin position="589"/>
        <end position="618"/>
    </location>
</feature>
<feature type="region of interest" description="Disordered" evidence="4">
    <location>
        <begin position="177"/>
        <end position="328"/>
    </location>
</feature>
<feature type="compositionally biased region" description="Low complexity" evidence="4">
    <location>
        <begin position="506"/>
        <end position="518"/>
    </location>
</feature>
<feature type="compositionally biased region" description="Polar residues" evidence="4">
    <location>
        <begin position="311"/>
        <end position="328"/>
    </location>
</feature>
<feature type="compositionally biased region" description="Low complexity" evidence="4">
    <location>
        <begin position="190"/>
        <end position="201"/>
    </location>
</feature>
<dbReference type="Pfam" id="PF22916">
    <property type="entry name" value="UTP25_NTPase-like"/>
    <property type="match status" value="2"/>
</dbReference>
<dbReference type="AlphaFoldDB" id="D8LQM2"/>
<accession>D8LQM2</accession>
<feature type="compositionally biased region" description="Basic residues" evidence="4">
    <location>
        <begin position="7"/>
        <end position="24"/>
    </location>
</feature>
<feature type="compositionally biased region" description="Basic and acidic residues" evidence="4">
    <location>
        <begin position="609"/>
        <end position="618"/>
    </location>
</feature>
<dbReference type="GO" id="GO:0034511">
    <property type="term" value="F:U3 snoRNA binding"/>
    <property type="evidence" value="ECO:0007669"/>
    <property type="project" value="InterPro"/>
</dbReference>
<evidence type="ECO:0000313" key="7">
    <source>
        <dbReference type="EMBL" id="CBN78786.1"/>
    </source>
</evidence>
<dbReference type="Pfam" id="PF06862">
    <property type="entry name" value="Utp25_C"/>
    <property type="match status" value="1"/>
</dbReference>
<feature type="compositionally biased region" description="Acidic residues" evidence="4">
    <location>
        <begin position="203"/>
        <end position="221"/>
    </location>
</feature>
<feature type="domain" description="UTP25 NTP hydrolase-like" evidence="6">
    <location>
        <begin position="404"/>
        <end position="453"/>
    </location>
</feature>
<comment type="subcellular location">
    <subcellularLocation>
        <location evidence="1">Nucleus</location>
        <location evidence="1">Nucleolus</location>
    </subcellularLocation>
</comment>
<feature type="compositionally biased region" description="Acidic residues" evidence="4">
    <location>
        <begin position="128"/>
        <end position="144"/>
    </location>
</feature>
<feature type="compositionally biased region" description="Basic residues" evidence="4">
    <location>
        <begin position="98"/>
        <end position="109"/>
    </location>
</feature>
<evidence type="ECO:0000259" key="6">
    <source>
        <dbReference type="Pfam" id="PF22916"/>
    </source>
</evidence>
<dbReference type="InterPro" id="IPR010678">
    <property type="entry name" value="UTP25"/>
</dbReference>
<dbReference type="EMBL" id="FN648818">
    <property type="protein sequence ID" value="CBN78786.1"/>
    <property type="molecule type" value="Genomic_DNA"/>
</dbReference>
<feature type="domain" description="UTP25 NTP hydrolase-like" evidence="6">
    <location>
        <begin position="535"/>
        <end position="798"/>
    </location>
</feature>
<evidence type="ECO:0008006" key="9">
    <source>
        <dbReference type="Google" id="ProtNLM"/>
    </source>
</evidence>
<feature type="region of interest" description="Disordered" evidence="4">
    <location>
        <begin position="341"/>
        <end position="364"/>
    </location>
</feature>
<evidence type="ECO:0000256" key="2">
    <source>
        <dbReference type="ARBA" id="ARBA00009223"/>
    </source>
</evidence>
<dbReference type="PANTHER" id="PTHR12933:SF0">
    <property type="entry name" value="U3 SMALL NUCLEOLAR RNA-ASSOCIATED PROTEIN 25 HOMOLOG"/>
    <property type="match status" value="1"/>
</dbReference>
<feature type="compositionally biased region" description="Basic and acidic residues" evidence="4">
    <location>
        <begin position="589"/>
        <end position="598"/>
    </location>
</feature>
<proteinExistence type="inferred from homology"/>
<feature type="domain" description="UTP25 C-terminal" evidence="5">
    <location>
        <begin position="809"/>
        <end position="990"/>
    </location>
</feature>
<dbReference type="InterPro" id="IPR053940">
    <property type="entry name" value="UTP25_NTPase-like"/>
</dbReference>
<feature type="region of interest" description="Disordered" evidence="4">
    <location>
        <begin position="460"/>
        <end position="523"/>
    </location>
</feature>
<comment type="similarity">
    <text evidence="2">Belongs to the UTP25 family.</text>
</comment>
<feature type="compositionally biased region" description="Acidic residues" evidence="4">
    <location>
        <begin position="266"/>
        <end position="276"/>
    </location>
</feature>
<dbReference type="InterPro" id="IPR027417">
    <property type="entry name" value="P-loop_NTPase"/>
</dbReference>
<dbReference type="GO" id="GO:0000462">
    <property type="term" value="P:maturation of SSU-rRNA from tricistronic rRNA transcript (SSU-rRNA, 5.8S rRNA, LSU-rRNA)"/>
    <property type="evidence" value="ECO:0007669"/>
    <property type="project" value="TreeGrafter"/>
</dbReference>
<keyword evidence="8" id="KW-1185">Reference proteome</keyword>
<dbReference type="GO" id="GO:0032040">
    <property type="term" value="C:small-subunit processome"/>
    <property type="evidence" value="ECO:0007669"/>
    <property type="project" value="TreeGrafter"/>
</dbReference>
<protein>
    <recommendedName>
        <fullName evidence="9">Digestive organ expansion factor</fullName>
    </recommendedName>
</protein>
<name>D8LQM2_ECTSI</name>
<dbReference type="Gene3D" id="3.40.50.300">
    <property type="entry name" value="P-loop containing nucleotide triphosphate hydrolases"/>
    <property type="match status" value="1"/>
</dbReference>
<feature type="compositionally biased region" description="Basic and acidic residues" evidence="4">
    <location>
        <begin position="55"/>
        <end position="81"/>
    </location>
</feature>
<feature type="compositionally biased region" description="Basic and acidic residues" evidence="4">
    <location>
        <begin position="33"/>
        <end position="43"/>
    </location>
</feature>
<dbReference type="EMBL" id="FN649729">
    <property type="protein sequence ID" value="CBN78786.1"/>
    <property type="molecule type" value="Genomic_DNA"/>
</dbReference>
<evidence type="ECO:0000256" key="1">
    <source>
        <dbReference type="ARBA" id="ARBA00004604"/>
    </source>
</evidence>
<dbReference type="eggNOG" id="KOG2340">
    <property type="taxonomic scope" value="Eukaryota"/>
</dbReference>
<dbReference type="InParanoid" id="D8LQM2"/>
<dbReference type="GO" id="GO:0019843">
    <property type="term" value="F:rRNA binding"/>
    <property type="evidence" value="ECO:0007669"/>
    <property type="project" value="TreeGrafter"/>
</dbReference>
<feature type="region of interest" description="Disordered" evidence="4">
    <location>
        <begin position="1"/>
        <end position="149"/>
    </location>
</feature>
<evidence type="ECO:0000256" key="3">
    <source>
        <dbReference type="ARBA" id="ARBA00023242"/>
    </source>
</evidence>
<dbReference type="OrthoDB" id="10264378at2759"/>
<evidence type="ECO:0000313" key="8">
    <source>
        <dbReference type="Proteomes" id="UP000002630"/>
    </source>
</evidence>
<evidence type="ECO:0000256" key="4">
    <source>
        <dbReference type="SAM" id="MobiDB-lite"/>
    </source>
</evidence>
<dbReference type="STRING" id="2880.D8LQM2"/>
<dbReference type="PANTHER" id="PTHR12933">
    <property type="entry name" value="ORF PROTEIN-RELATED"/>
    <property type="match status" value="1"/>
</dbReference>
<dbReference type="InterPro" id="IPR053939">
    <property type="entry name" value="UTP25_C"/>
</dbReference>
<dbReference type="Proteomes" id="UP000002630">
    <property type="component" value="Linkage Group LG04"/>
</dbReference>
<reference evidence="7 8" key="1">
    <citation type="journal article" date="2010" name="Nature">
        <title>The Ectocarpus genome and the independent evolution of multicellularity in brown algae.</title>
        <authorList>
            <person name="Cock J.M."/>
            <person name="Sterck L."/>
            <person name="Rouze P."/>
            <person name="Scornet D."/>
            <person name="Allen A.E."/>
            <person name="Amoutzias G."/>
            <person name="Anthouard V."/>
            <person name="Artiguenave F."/>
            <person name="Aury J.M."/>
            <person name="Badger J.H."/>
            <person name="Beszteri B."/>
            <person name="Billiau K."/>
            <person name="Bonnet E."/>
            <person name="Bothwell J.H."/>
            <person name="Bowler C."/>
            <person name="Boyen C."/>
            <person name="Brownlee C."/>
            <person name="Carrano C.J."/>
            <person name="Charrier B."/>
            <person name="Cho G.Y."/>
            <person name="Coelho S.M."/>
            <person name="Collen J."/>
            <person name="Corre E."/>
            <person name="Da Silva C."/>
            <person name="Delage L."/>
            <person name="Delaroque N."/>
            <person name="Dittami S.M."/>
            <person name="Doulbeau S."/>
            <person name="Elias M."/>
            <person name="Farnham G."/>
            <person name="Gachon C.M."/>
            <person name="Gschloessl B."/>
            <person name="Heesch S."/>
            <person name="Jabbari K."/>
            <person name="Jubin C."/>
            <person name="Kawai H."/>
            <person name="Kimura K."/>
            <person name="Kloareg B."/>
            <person name="Kupper F.C."/>
            <person name="Lang D."/>
            <person name="Le Bail A."/>
            <person name="Leblanc C."/>
            <person name="Lerouge P."/>
            <person name="Lohr M."/>
            <person name="Lopez P.J."/>
            <person name="Martens C."/>
            <person name="Maumus F."/>
            <person name="Michel G."/>
            <person name="Miranda-Saavedra D."/>
            <person name="Morales J."/>
            <person name="Moreau H."/>
            <person name="Motomura T."/>
            <person name="Nagasato C."/>
            <person name="Napoli C.A."/>
            <person name="Nelson D.R."/>
            <person name="Nyvall-Collen P."/>
            <person name="Peters A.F."/>
            <person name="Pommier C."/>
            <person name="Potin P."/>
            <person name="Poulain J."/>
            <person name="Quesneville H."/>
            <person name="Read B."/>
            <person name="Rensing S.A."/>
            <person name="Ritter A."/>
            <person name="Rousvoal S."/>
            <person name="Samanta M."/>
            <person name="Samson G."/>
            <person name="Schroeder D.C."/>
            <person name="Segurens B."/>
            <person name="Strittmatter M."/>
            <person name="Tonon T."/>
            <person name="Tregear J.W."/>
            <person name="Valentin K."/>
            <person name="von Dassow P."/>
            <person name="Yamagishi T."/>
            <person name="Van de Peer Y."/>
            <person name="Wincker P."/>
        </authorList>
    </citation>
    <scope>NUCLEOTIDE SEQUENCE [LARGE SCALE GENOMIC DNA]</scope>
    <source>
        <strain evidence="8">Ec32 / CCAP1310/4</strain>
    </source>
</reference>
<evidence type="ECO:0000259" key="5">
    <source>
        <dbReference type="Pfam" id="PF06862"/>
    </source>
</evidence>
<keyword evidence="3" id="KW-0539">Nucleus</keyword>